<sequence length="98" mass="11070">TNEVIVNKAYLQWVKQDQLIASWLLSSLSESILTTTVGLNSAKEIWDCLKKSFASHSLAKQMQLKLELQTMKKGNQKIREFFNKIKGTCDMLAAAGHK</sequence>
<dbReference type="PANTHER" id="PTHR47481">
    <property type="match status" value="1"/>
</dbReference>
<gene>
    <name evidence="1" type="ORF">SHERM_12280</name>
</gene>
<name>A0A9N7MPU4_STRHE</name>
<dbReference type="EMBL" id="CACSLK010006441">
    <property type="protein sequence ID" value="CAA0810732.1"/>
    <property type="molecule type" value="Genomic_DNA"/>
</dbReference>
<dbReference type="Pfam" id="PF14223">
    <property type="entry name" value="Retrotran_gag_2"/>
    <property type="match status" value="1"/>
</dbReference>
<reference evidence="1" key="1">
    <citation type="submission" date="2019-12" db="EMBL/GenBank/DDBJ databases">
        <authorList>
            <person name="Scholes J."/>
        </authorList>
    </citation>
    <scope>NUCLEOTIDE SEQUENCE</scope>
</reference>
<keyword evidence="2" id="KW-1185">Reference proteome</keyword>
<protein>
    <recommendedName>
        <fullName evidence="3">Retrotransposon gag domain-containing protein</fullName>
    </recommendedName>
</protein>
<evidence type="ECO:0008006" key="3">
    <source>
        <dbReference type="Google" id="ProtNLM"/>
    </source>
</evidence>
<accession>A0A9N7MPU4</accession>
<evidence type="ECO:0000313" key="1">
    <source>
        <dbReference type="EMBL" id="CAA0810732.1"/>
    </source>
</evidence>
<feature type="non-terminal residue" evidence="1">
    <location>
        <position position="98"/>
    </location>
</feature>
<dbReference type="Proteomes" id="UP001153555">
    <property type="component" value="Unassembled WGS sequence"/>
</dbReference>
<dbReference type="AlphaFoldDB" id="A0A9N7MPU4"/>
<evidence type="ECO:0000313" key="2">
    <source>
        <dbReference type="Proteomes" id="UP001153555"/>
    </source>
</evidence>
<dbReference type="PANTHER" id="PTHR47481:SF30">
    <property type="entry name" value="CCHC-TYPE DOMAIN-CONTAINING PROTEIN"/>
    <property type="match status" value="1"/>
</dbReference>
<comment type="caution">
    <text evidence="1">The sequence shown here is derived from an EMBL/GenBank/DDBJ whole genome shotgun (WGS) entry which is preliminary data.</text>
</comment>
<dbReference type="OrthoDB" id="913891at2759"/>
<organism evidence="1 2">
    <name type="scientific">Striga hermonthica</name>
    <name type="common">Purple witchweed</name>
    <name type="synonym">Buchnera hermonthica</name>
    <dbReference type="NCBI Taxonomy" id="68872"/>
    <lineage>
        <taxon>Eukaryota</taxon>
        <taxon>Viridiplantae</taxon>
        <taxon>Streptophyta</taxon>
        <taxon>Embryophyta</taxon>
        <taxon>Tracheophyta</taxon>
        <taxon>Spermatophyta</taxon>
        <taxon>Magnoliopsida</taxon>
        <taxon>eudicotyledons</taxon>
        <taxon>Gunneridae</taxon>
        <taxon>Pentapetalae</taxon>
        <taxon>asterids</taxon>
        <taxon>lamiids</taxon>
        <taxon>Lamiales</taxon>
        <taxon>Orobanchaceae</taxon>
        <taxon>Buchnereae</taxon>
        <taxon>Striga</taxon>
    </lineage>
</organism>
<proteinExistence type="predicted"/>
<feature type="non-terminal residue" evidence="1">
    <location>
        <position position="1"/>
    </location>
</feature>